<organism evidence="1 2">
    <name type="scientific">Lentilactobacillus fungorum</name>
    <dbReference type="NCBI Taxonomy" id="2201250"/>
    <lineage>
        <taxon>Bacteria</taxon>
        <taxon>Bacillati</taxon>
        <taxon>Bacillota</taxon>
        <taxon>Bacilli</taxon>
        <taxon>Lactobacillales</taxon>
        <taxon>Lactobacillaceae</taxon>
        <taxon>Lentilactobacillus</taxon>
    </lineage>
</organism>
<gene>
    <name evidence="1" type="ORF">YK48G_12640</name>
</gene>
<dbReference type="RefSeq" id="WP_203629864.1">
    <property type="nucleotide sequence ID" value="NZ_BNJR01000012.1"/>
</dbReference>
<dbReference type="Proteomes" id="UP000604765">
    <property type="component" value="Unassembled WGS sequence"/>
</dbReference>
<name>A0ABQ3W2F7_9LACO</name>
<sequence>MDTQHRQSLIKVVNHANIDALRRLIIKRAEYDPSFLQDVTAQFGELDTQTELAATKKTLQEIIKINKHHGILDDVGCDNVCEALDDMVDNYMRRLEQGYVSHAMDGLLLVIAVAGRLFNTADSSVGPLTATFNNALDAIRRLSLKASKHQLSDDQKNELIKKIVSVFRLKRFDDWPANRYHLILVSLPLITSKTIRIVKNASTAVTNRAEEGYDQTQSRTYDKILNANLLYYMGKKDQAKRYLDRYMNSPEIREQRIRLALHDKEFKMAERLCLDASQQDPGWRRIWEQYLIKIYNGTDQRQKQEEILKRELFRGTLSAYEPLKQLIQEDGFWDVEGPKLIAQVEKTLPPVDYAEILAEEHKYAELLQVVRHNPKIVTTYGKTLYARFPKQIDTLYYHQIILNNHAVSRKADQRLAHQIQDYAAYGKKQLAIAWIDQLLAAHPKRAALAEALTPLEMALKHQ</sequence>
<proteinExistence type="predicted"/>
<protein>
    <submittedName>
        <fullName evidence="1">Uncharacterized protein</fullName>
    </submittedName>
</protein>
<keyword evidence="2" id="KW-1185">Reference proteome</keyword>
<comment type="caution">
    <text evidence="1">The sequence shown here is derived from an EMBL/GenBank/DDBJ whole genome shotgun (WGS) entry which is preliminary data.</text>
</comment>
<reference evidence="1 2" key="1">
    <citation type="journal article" date="2021" name="Int. J. Syst. Evol. Microbiol.">
        <title>Lentilactobacillus fungorum sp. nov., isolated from spent mushroom substrates.</title>
        <authorList>
            <person name="Tohno M."/>
            <person name="Tanizawa Y."/>
            <person name="Kojima Y."/>
            <person name="Sakamoto M."/>
            <person name="Ohkuma M."/>
            <person name="Kobayashi H."/>
        </authorList>
    </citation>
    <scope>NUCLEOTIDE SEQUENCE [LARGE SCALE GENOMIC DNA]</scope>
    <source>
        <strain evidence="1 2">YK48G</strain>
    </source>
</reference>
<evidence type="ECO:0000313" key="1">
    <source>
        <dbReference type="EMBL" id="GHP13839.1"/>
    </source>
</evidence>
<dbReference type="EMBL" id="BNJR01000012">
    <property type="protein sequence ID" value="GHP13839.1"/>
    <property type="molecule type" value="Genomic_DNA"/>
</dbReference>
<accession>A0ABQ3W2F7</accession>
<evidence type="ECO:0000313" key="2">
    <source>
        <dbReference type="Proteomes" id="UP000604765"/>
    </source>
</evidence>